<name>A0ABD5S618_9EURY</name>
<evidence type="ECO:0000313" key="3">
    <source>
        <dbReference type="Proteomes" id="UP001596442"/>
    </source>
</evidence>
<reference evidence="2 3" key="1">
    <citation type="journal article" date="2019" name="Int. J. Syst. Evol. Microbiol.">
        <title>The Global Catalogue of Microorganisms (GCM) 10K type strain sequencing project: providing services to taxonomists for standard genome sequencing and annotation.</title>
        <authorList>
            <consortium name="The Broad Institute Genomics Platform"/>
            <consortium name="The Broad Institute Genome Sequencing Center for Infectious Disease"/>
            <person name="Wu L."/>
            <person name="Ma J."/>
        </authorList>
    </citation>
    <scope>NUCLEOTIDE SEQUENCE [LARGE SCALE GENOMIC DNA]</scope>
    <source>
        <strain evidence="2 3">CGMCC 1.3239</strain>
    </source>
</reference>
<evidence type="ECO:0000259" key="1">
    <source>
        <dbReference type="Pfam" id="PF13091"/>
    </source>
</evidence>
<dbReference type="Proteomes" id="UP001596442">
    <property type="component" value="Unassembled WGS sequence"/>
</dbReference>
<organism evidence="2 3">
    <name type="scientific">Halorubrum tibetense</name>
    <dbReference type="NCBI Taxonomy" id="175631"/>
    <lineage>
        <taxon>Archaea</taxon>
        <taxon>Methanobacteriati</taxon>
        <taxon>Methanobacteriota</taxon>
        <taxon>Stenosarchaea group</taxon>
        <taxon>Halobacteria</taxon>
        <taxon>Halobacteriales</taxon>
        <taxon>Haloferacaceae</taxon>
        <taxon>Halorubrum</taxon>
    </lineage>
</organism>
<dbReference type="EMBL" id="JBHSWW010000002">
    <property type="protein sequence ID" value="MFC6751963.1"/>
    <property type="molecule type" value="Genomic_DNA"/>
</dbReference>
<accession>A0ABD5S618</accession>
<dbReference type="Gene3D" id="3.30.870.10">
    <property type="entry name" value="Endonuclease Chain A"/>
    <property type="match status" value="1"/>
</dbReference>
<dbReference type="AlphaFoldDB" id="A0ABD5S618"/>
<feature type="domain" description="Phospholipase D-like" evidence="1">
    <location>
        <begin position="69"/>
        <end position="132"/>
    </location>
</feature>
<proteinExistence type="predicted"/>
<gene>
    <name evidence="2" type="ORF">ACFQEU_00515</name>
</gene>
<comment type="caution">
    <text evidence="2">The sequence shown here is derived from an EMBL/GenBank/DDBJ whole genome shotgun (WGS) entry which is preliminary data.</text>
</comment>
<dbReference type="Pfam" id="PF13091">
    <property type="entry name" value="PLDc_2"/>
    <property type="match status" value="1"/>
</dbReference>
<dbReference type="RefSeq" id="WP_379778174.1">
    <property type="nucleotide sequence ID" value="NZ_JBHSWW010000002.1"/>
</dbReference>
<sequence>MTSDGLSTYIGYALYSSDEVALVSPWISDITVKLPVNDEFDDRRMLLSEAIRKLEGDTRVTVLIRSGEEHNNYIRGELSETVQVHSIHDLHAKCVVAPEHVYTGSANITRGGLHINRELCQINENPYDSVSGYLREELELYY</sequence>
<dbReference type="InterPro" id="IPR025202">
    <property type="entry name" value="PLD-like_dom"/>
</dbReference>
<evidence type="ECO:0000313" key="2">
    <source>
        <dbReference type="EMBL" id="MFC6751963.1"/>
    </source>
</evidence>
<protein>
    <submittedName>
        <fullName evidence="2">Phospholipase D-like domain-containing protein</fullName>
    </submittedName>
</protein>
<keyword evidence="3" id="KW-1185">Reference proteome</keyword>
<dbReference type="SUPFAM" id="SSF56024">
    <property type="entry name" value="Phospholipase D/nuclease"/>
    <property type="match status" value="1"/>
</dbReference>